<gene>
    <name evidence="2" type="ORF">V5F89_13100</name>
</gene>
<dbReference type="RefSeq" id="WP_338446076.1">
    <property type="nucleotide sequence ID" value="NZ_CP144918.1"/>
</dbReference>
<feature type="signal peptide" evidence="1">
    <location>
        <begin position="1"/>
        <end position="35"/>
    </location>
</feature>
<dbReference type="Proteomes" id="UP001335183">
    <property type="component" value="Chromosome"/>
</dbReference>
<protein>
    <recommendedName>
        <fullName evidence="4">Tetratricopeptide repeat protein</fullName>
    </recommendedName>
</protein>
<evidence type="ECO:0000256" key="1">
    <source>
        <dbReference type="SAM" id="SignalP"/>
    </source>
</evidence>
<dbReference type="SUPFAM" id="SSF48452">
    <property type="entry name" value="TPR-like"/>
    <property type="match status" value="1"/>
</dbReference>
<evidence type="ECO:0008006" key="4">
    <source>
        <dbReference type="Google" id="ProtNLM"/>
    </source>
</evidence>
<evidence type="ECO:0000313" key="2">
    <source>
        <dbReference type="EMBL" id="WWA47185.1"/>
    </source>
</evidence>
<sequence>MHFSVRNPKARRPRPGTHFALALALAAGGVLGVSALETPAAAQKKGDQAKPNYTKGFVEVYQPLGKRLEAQEDPTALKAEIPALTAAVESDDDKFVAGQAIYTIGVRAEDAALQRRGLNMMLESGKIAPENRALSLFASGQLAYQAEDYAQARERFEQAAAAGYEDANLQGLMAETYFAEDNYAAGLASLKQAIEARDQAGQPVEENWIKRGFAIAYNNQLADQAADFGKLYIEHYPSPDVWGDAIAVQRSFYDYDDQSLLDLMRLADRTDSLRSERDYVDYISAADARRLPAEVGRIVDAGLAANMLNPSDVLVTEAKATAAAQTGPARADVAQLEQDARGSGATALDAAAAGDMYLNFDNTAKAIEMYELALTRPDVDRARVLTRLGIAQVDQGQFAEAKANFDKVEGPRAAIADLWALYAEAQLSGGTAAQ</sequence>
<keyword evidence="3" id="KW-1185">Reference proteome</keyword>
<proteinExistence type="predicted"/>
<evidence type="ECO:0000313" key="3">
    <source>
        <dbReference type="Proteomes" id="UP001335183"/>
    </source>
</evidence>
<reference evidence="2 3" key="1">
    <citation type="submission" date="2024-02" db="EMBL/GenBank/DDBJ databases">
        <title>The whole genome sequence of five bacterial samples isolated from Abu Dhabi Sabkha-shore region.</title>
        <authorList>
            <person name="Sudalaimuthuasari N."/>
            <person name="Sarfraz B."/>
            <person name="Tuyisabe J.D."/>
            <person name="Mugisha Ntwali L.D.M."/>
            <person name="Ali A.I.A.A."/>
            <person name="Almansoori S.Z.A."/>
            <person name="Alajami H.S.A."/>
            <person name="Almeqbaali A.A.S."/>
            <person name="Kundu B."/>
            <person name="Saeed E.E."/>
            <person name="Sukumarinath V."/>
            <person name="Mishra A.K."/>
            <person name="Hazzouri K.M."/>
            <person name="Almaskari R."/>
            <person name="Sharma A.K."/>
            <person name="Amiri K.M.A."/>
        </authorList>
    </citation>
    <scope>NUCLEOTIDE SEQUENCE [LARGE SCALE GENOMIC DNA]</scope>
    <source>
        <strain evidence="3">kcgeb_sd</strain>
    </source>
</reference>
<organism evidence="2 3">
    <name type="scientific">Pelagerythrobacter marensis</name>
    <dbReference type="NCBI Taxonomy" id="543877"/>
    <lineage>
        <taxon>Bacteria</taxon>
        <taxon>Pseudomonadati</taxon>
        <taxon>Pseudomonadota</taxon>
        <taxon>Alphaproteobacteria</taxon>
        <taxon>Sphingomonadales</taxon>
        <taxon>Erythrobacteraceae</taxon>
        <taxon>Pelagerythrobacter</taxon>
    </lineage>
</organism>
<accession>A0ABZ2D2B3</accession>
<dbReference type="EMBL" id="CP144918">
    <property type="protein sequence ID" value="WWA47185.1"/>
    <property type="molecule type" value="Genomic_DNA"/>
</dbReference>
<dbReference type="Gene3D" id="1.25.40.10">
    <property type="entry name" value="Tetratricopeptide repeat domain"/>
    <property type="match status" value="2"/>
</dbReference>
<keyword evidence="1" id="KW-0732">Signal</keyword>
<name>A0ABZ2D2B3_9SPHN</name>
<dbReference type="InterPro" id="IPR011990">
    <property type="entry name" value="TPR-like_helical_dom_sf"/>
</dbReference>
<feature type="chain" id="PRO_5047196329" description="Tetratricopeptide repeat protein" evidence="1">
    <location>
        <begin position="36"/>
        <end position="434"/>
    </location>
</feature>